<protein>
    <submittedName>
        <fullName evidence="1">Uncharacterized protein</fullName>
    </submittedName>
</protein>
<name>F4G7I8_ALIDK</name>
<organism evidence="1 2">
    <name type="scientific">Alicycliphilus denitrificans (strain DSM 14773 / CIP 107495 / K601)</name>
    <dbReference type="NCBI Taxonomy" id="596154"/>
    <lineage>
        <taxon>Bacteria</taxon>
        <taxon>Pseudomonadati</taxon>
        <taxon>Pseudomonadota</taxon>
        <taxon>Betaproteobacteria</taxon>
        <taxon>Burkholderiales</taxon>
        <taxon>Comamonadaceae</taxon>
        <taxon>Alicycliphilus</taxon>
    </lineage>
</organism>
<dbReference type="HOGENOM" id="CLU_2550826_0_0_4"/>
<reference evidence="1 2" key="1">
    <citation type="journal article" date="2011" name="J. Bacteriol.">
        <title>Genome Sequences of Alicycliphilus denitrificans Strains BC and K601T.</title>
        <authorList>
            <person name="Oosterkamp M.J."/>
            <person name="Veuskens T."/>
            <person name="Plugge C.M."/>
            <person name="Langenhoff A.A."/>
            <person name="Gerritse J."/>
            <person name="van Berkel W.J."/>
            <person name="Pieper D.H."/>
            <person name="Junca H."/>
            <person name="Goodwin L.A."/>
            <person name="Daligault H.E."/>
            <person name="Bruce D.C."/>
            <person name="Detter J.C."/>
            <person name="Tapia R."/>
            <person name="Han C.S."/>
            <person name="Land M.L."/>
            <person name="Hauser L.J."/>
            <person name="Smidt H."/>
            <person name="Stams A.J."/>
        </authorList>
    </citation>
    <scope>NUCLEOTIDE SEQUENCE [LARGE SCALE GENOMIC DNA]</scope>
    <source>
        <strain evidence="2">DSM 14773 / CIP 107495 / K601</strain>
    </source>
</reference>
<dbReference type="AlphaFoldDB" id="F4G7I8"/>
<dbReference type="OrthoDB" id="10005085at2"/>
<dbReference type="EMBL" id="CP002657">
    <property type="protein sequence ID" value="AEB85518.1"/>
    <property type="molecule type" value="Genomic_DNA"/>
</dbReference>
<reference evidence="1 2" key="2">
    <citation type="submission" date="2011-04" db="EMBL/GenBank/DDBJ databases">
        <title>Complete sequence of chromosome of Alicycliphilus denitrificans K601.</title>
        <authorList>
            <consortium name="US DOE Joint Genome Institute"/>
            <person name="Lucas S."/>
            <person name="Han J."/>
            <person name="Lapidus A."/>
            <person name="Cheng J.-F."/>
            <person name="Goodwin L."/>
            <person name="Pitluck S."/>
            <person name="Peters L."/>
            <person name="Zeytun A."/>
            <person name="Detter J.C."/>
            <person name="Han C."/>
            <person name="Tapia R."/>
            <person name="Land M."/>
            <person name="Hauser L."/>
            <person name="Kyrpides N."/>
            <person name="Ivanova N."/>
            <person name="Mikhailova N."/>
            <person name="Pagani I."/>
            <person name="Oosterkamp M."/>
            <person name="Pieper D."/>
            <person name="van Berkel W."/>
            <person name="Langenhoff A."/>
            <person name="Smidt H."/>
            <person name="Stams A."/>
            <person name="Woyke T."/>
        </authorList>
    </citation>
    <scope>NUCLEOTIDE SEQUENCE [LARGE SCALE GENOMIC DNA]</scope>
    <source>
        <strain evidence="2">DSM 14773 / CIP 107495 / K601</strain>
    </source>
</reference>
<dbReference type="STRING" id="596154.Alide2_3177"/>
<dbReference type="RefSeq" id="WP_013722567.1">
    <property type="nucleotide sequence ID" value="NC_015422.1"/>
</dbReference>
<dbReference type="Proteomes" id="UP000007938">
    <property type="component" value="Chromosome"/>
</dbReference>
<accession>F4G7I8</accession>
<keyword evidence="2" id="KW-1185">Reference proteome</keyword>
<evidence type="ECO:0000313" key="2">
    <source>
        <dbReference type="Proteomes" id="UP000007938"/>
    </source>
</evidence>
<proteinExistence type="predicted"/>
<dbReference type="KEGG" id="adk:Alide2_3177"/>
<sequence>MQSSIERRIARLEARLLETEPPRLFVLTIGREPQGFTACAPVLCTTVDRLTGETLEELENRCTALHPGVIVWRAIGGDTDAP</sequence>
<evidence type="ECO:0000313" key="1">
    <source>
        <dbReference type="EMBL" id="AEB85518.1"/>
    </source>
</evidence>
<gene>
    <name evidence="1" type="ordered locus">Alide2_3177</name>
</gene>